<keyword evidence="2" id="KW-1133">Transmembrane helix</keyword>
<comment type="caution">
    <text evidence="3">The sequence shown here is derived from an EMBL/GenBank/DDBJ whole genome shotgun (WGS) entry which is preliminary data.</text>
</comment>
<dbReference type="EMBL" id="BONF01000038">
    <property type="protein sequence ID" value="GIF84522.1"/>
    <property type="molecule type" value="Genomic_DNA"/>
</dbReference>
<gene>
    <name evidence="3" type="ORF">Cba03nite_58710</name>
</gene>
<dbReference type="Proteomes" id="UP000601223">
    <property type="component" value="Unassembled WGS sequence"/>
</dbReference>
<name>A0A8J3NKZ7_9ACTN</name>
<protein>
    <submittedName>
        <fullName evidence="3">Uncharacterized protein</fullName>
    </submittedName>
</protein>
<keyword evidence="2" id="KW-0472">Membrane</keyword>
<reference evidence="3 4" key="1">
    <citation type="submission" date="2021-01" db="EMBL/GenBank/DDBJ databases">
        <title>Whole genome shotgun sequence of Catellatospora bangladeshensis NBRC 107357.</title>
        <authorList>
            <person name="Komaki H."/>
            <person name="Tamura T."/>
        </authorList>
    </citation>
    <scope>NUCLEOTIDE SEQUENCE [LARGE SCALE GENOMIC DNA]</scope>
    <source>
        <strain evidence="3 4">NBRC 107357</strain>
    </source>
</reference>
<evidence type="ECO:0000256" key="1">
    <source>
        <dbReference type="SAM" id="MobiDB-lite"/>
    </source>
</evidence>
<organism evidence="3 4">
    <name type="scientific">Catellatospora bangladeshensis</name>
    <dbReference type="NCBI Taxonomy" id="310355"/>
    <lineage>
        <taxon>Bacteria</taxon>
        <taxon>Bacillati</taxon>
        <taxon>Actinomycetota</taxon>
        <taxon>Actinomycetes</taxon>
        <taxon>Micromonosporales</taxon>
        <taxon>Micromonosporaceae</taxon>
        <taxon>Catellatospora</taxon>
    </lineage>
</organism>
<evidence type="ECO:0000256" key="2">
    <source>
        <dbReference type="SAM" id="Phobius"/>
    </source>
</evidence>
<feature type="transmembrane region" description="Helical" evidence="2">
    <location>
        <begin position="130"/>
        <end position="147"/>
    </location>
</feature>
<sequence>MPRQRSAADRYGVPDDYGTPADAGFHTYVSSDSHDGYDDRWPDNLADHHPQESYAGLPVPYDEPGRGDRDYGAALLWAAGFYAVPLLVLIVRALVLSGEPDAACVAAGLGGCDSARSAALADLISGSPRWALALAGALGMAAVLRWASDTWRAATIGFCAAVVAGAGTTVLLSII</sequence>
<feature type="transmembrane region" description="Helical" evidence="2">
    <location>
        <begin position="154"/>
        <end position="174"/>
    </location>
</feature>
<evidence type="ECO:0000313" key="4">
    <source>
        <dbReference type="Proteomes" id="UP000601223"/>
    </source>
</evidence>
<dbReference type="AlphaFoldDB" id="A0A8J3NKZ7"/>
<feature type="region of interest" description="Disordered" evidence="1">
    <location>
        <begin position="1"/>
        <end position="61"/>
    </location>
</feature>
<proteinExistence type="predicted"/>
<feature type="compositionally biased region" description="Basic and acidic residues" evidence="1">
    <location>
        <begin position="32"/>
        <end position="51"/>
    </location>
</feature>
<keyword evidence="4" id="KW-1185">Reference proteome</keyword>
<evidence type="ECO:0000313" key="3">
    <source>
        <dbReference type="EMBL" id="GIF84522.1"/>
    </source>
</evidence>
<accession>A0A8J3NKZ7</accession>
<keyword evidence="2" id="KW-0812">Transmembrane</keyword>
<feature type="transmembrane region" description="Helical" evidence="2">
    <location>
        <begin position="74"/>
        <end position="95"/>
    </location>
</feature>